<feature type="signal peptide" evidence="2">
    <location>
        <begin position="1"/>
        <end position="20"/>
    </location>
</feature>
<dbReference type="Proteomes" id="UP001347796">
    <property type="component" value="Unassembled WGS sequence"/>
</dbReference>
<sequence>MIQTLLVLMTFIGLTQVADGQGFFLQPEECASYADDINQCVNLYPVIQGDPENALNIFSQNASNLCSKQTDYLSLIKCVRDSMDKCLPRTFMNLFATDEAYGSAFTYFCQNIESFNFSCAIESGAESANCTIQYFQDVGMTFPTRGDGLDKWKDYLCKIQEGSSVCISENIKLKSCPSTLNIMKELNRFAAPPVCSNNTNGSIINNADKGLTQVADGQGLFLQPEECASYADDINQCVNLYPVIQGDPENVLNILSQNASYLCSKQTDYLSLIKCVRDSMDKCLPRKFMNLFATDEAYGSAFTYLCQNIESFNFSCAIESGAESANCTIQYFQDVGMTFPTRGDGLDKLKDYLCKIQEGSSACISENIKLKSCPSTLNIMKELNRFAAPPVCSNNTNGSIINNADKDDARYAADKSQCPGYTNGINHCSDTYRVTRPLTNPLNFLHQGSSICKSNFSVYSQLLTCIFDVTNSCFSTNDFKSLSPTITSYKDGHGYFCQQVNSLNQACITSSVQELKSCVSEKSNSDGLSVPSASDGFSKWKTYKCKEQEWNIKCYFDNSKLKTCPTTQEILLTIWIKTLPPACEGLRTILNGTNGVIANVLLIFSSMILAIITLK</sequence>
<comment type="caution">
    <text evidence="3">The sequence shown here is derived from an EMBL/GenBank/DDBJ whole genome shotgun (WGS) entry which is preliminary data.</text>
</comment>
<keyword evidence="1" id="KW-0472">Membrane</keyword>
<evidence type="ECO:0000256" key="2">
    <source>
        <dbReference type="SAM" id="SignalP"/>
    </source>
</evidence>
<evidence type="ECO:0008006" key="5">
    <source>
        <dbReference type="Google" id="ProtNLM"/>
    </source>
</evidence>
<reference evidence="3 4" key="1">
    <citation type="submission" date="2024-01" db="EMBL/GenBank/DDBJ databases">
        <title>The genome of the rayed Mediterranean limpet Patella caerulea (Linnaeus, 1758).</title>
        <authorList>
            <person name="Anh-Thu Weber A."/>
            <person name="Halstead-Nussloch G."/>
        </authorList>
    </citation>
    <scope>NUCLEOTIDE SEQUENCE [LARGE SCALE GENOMIC DNA]</scope>
    <source>
        <strain evidence="3">AATW-2023a</strain>
        <tissue evidence="3">Whole specimen</tissue>
    </source>
</reference>
<keyword evidence="4" id="KW-1185">Reference proteome</keyword>
<protein>
    <recommendedName>
        <fullName evidence="5">DUF19 domain-containing protein</fullName>
    </recommendedName>
</protein>
<gene>
    <name evidence="3" type="ORF">SNE40_022927</name>
</gene>
<keyword evidence="1" id="KW-1133">Transmembrane helix</keyword>
<organism evidence="3 4">
    <name type="scientific">Patella caerulea</name>
    <name type="common">Rayed Mediterranean limpet</name>
    <dbReference type="NCBI Taxonomy" id="87958"/>
    <lineage>
        <taxon>Eukaryota</taxon>
        <taxon>Metazoa</taxon>
        <taxon>Spiralia</taxon>
        <taxon>Lophotrochozoa</taxon>
        <taxon>Mollusca</taxon>
        <taxon>Gastropoda</taxon>
        <taxon>Patellogastropoda</taxon>
        <taxon>Patelloidea</taxon>
        <taxon>Patellidae</taxon>
        <taxon>Patella</taxon>
    </lineage>
</organism>
<accession>A0AAN8FXJ7</accession>
<evidence type="ECO:0000313" key="4">
    <source>
        <dbReference type="Proteomes" id="UP001347796"/>
    </source>
</evidence>
<dbReference type="EMBL" id="JAZGQO010000021">
    <property type="protein sequence ID" value="KAK6166167.1"/>
    <property type="molecule type" value="Genomic_DNA"/>
</dbReference>
<keyword evidence="2" id="KW-0732">Signal</keyword>
<keyword evidence="1" id="KW-0812">Transmembrane</keyword>
<evidence type="ECO:0000313" key="3">
    <source>
        <dbReference type="EMBL" id="KAK6166167.1"/>
    </source>
</evidence>
<dbReference type="AlphaFoldDB" id="A0AAN8FXJ7"/>
<name>A0AAN8FXJ7_PATCE</name>
<proteinExistence type="predicted"/>
<feature type="transmembrane region" description="Helical" evidence="1">
    <location>
        <begin position="596"/>
        <end position="614"/>
    </location>
</feature>
<feature type="chain" id="PRO_5042816213" description="DUF19 domain-containing protein" evidence="2">
    <location>
        <begin position="21"/>
        <end position="615"/>
    </location>
</feature>
<evidence type="ECO:0000256" key="1">
    <source>
        <dbReference type="SAM" id="Phobius"/>
    </source>
</evidence>